<dbReference type="Proteomes" id="UP000828941">
    <property type="component" value="Chromosome 4"/>
</dbReference>
<evidence type="ECO:0000313" key="2">
    <source>
        <dbReference type="Proteomes" id="UP000828941"/>
    </source>
</evidence>
<evidence type="ECO:0000313" key="1">
    <source>
        <dbReference type="EMBL" id="KAI4348484.1"/>
    </source>
</evidence>
<gene>
    <name evidence="1" type="ORF">L6164_009205</name>
</gene>
<comment type="caution">
    <text evidence="1">The sequence shown here is derived from an EMBL/GenBank/DDBJ whole genome shotgun (WGS) entry which is preliminary data.</text>
</comment>
<keyword evidence="2" id="KW-1185">Reference proteome</keyword>
<accession>A0ACB9PKF7</accession>
<reference evidence="1 2" key="1">
    <citation type="journal article" date="2022" name="DNA Res.">
        <title>Chromosomal-level genome assembly of the orchid tree Bauhinia variegata (Leguminosae; Cercidoideae) supports the allotetraploid origin hypothesis of Bauhinia.</title>
        <authorList>
            <person name="Zhong Y."/>
            <person name="Chen Y."/>
            <person name="Zheng D."/>
            <person name="Pang J."/>
            <person name="Liu Y."/>
            <person name="Luo S."/>
            <person name="Meng S."/>
            <person name="Qian L."/>
            <person name="Wei D."/>
            <person name="Dai S."/>
            <person name="Zhou R."/>
        </authorList>
    </citation>
    <scope>NUCLEOTIDE SEQUENCE [LARGE SCALE GENOMIC DNA]</scope>
    <source>
        <strain evidence="1">BV-YZ2020</strain>
    </source>
</reference>
<proteinExistence type="predicted"/>
<dbReference type="EMBL" id="CM039429">
    <property type="protein sequence ID" value="KAI4348484.1"/>
    <property type="molecule type" value="Genomic_DNA"/>
</dbReference>
<organism evidence="1 2">
    <name type="scientific">Bauhinia variegata</name>
    <name type="common">Purple orchid tree</name>
    <name type="synonym">Phanera variegata</name>
    <dbReference type="NCBI Taxonomy" id="167791"/>
    <lineage>
        <taxon>Eukaryota</taxon>
        <taxon>Viridiplantae</taxon>
        <taxon>Streptophyta</taxon>
        <taxon>Embryophyta</taxon>
        <taxon>Tracheophyta</taxon>
        <taxon>Spermatophyta</taxon>
        <taxon>Magnoliopsida</taxon>
        <taxon>eudicotyledons</taxon>
        <taxon>Gunneridae</taxon>
        <taxon>Pentapetalae</taxon>
        <taxon>rosids</taxon>
        <taxon>fabids</taxon>
        <taxon>Fabales</taxon>
        <taxon>Fabaceae</taxon>
        <taxon>Cercidoideae</taxon>
        <taxon>Cercideae</taxon>
        <taxon>Bauhiniinae</taxon>
        <taxon>Bauhinia</taxon>
    </lineage>
</organism>
<protein>
    <submittedName>
        <fullName evidence="1">Uncharacterized protein</fullName>
    </submittedName>
</protein>
<name>A0ACB9PKF7_BAUVA</name>
<sequence length="90" mass="10740">MKGQLQLVREKRKAPNTEDIKCHKVKAEKAKKFGFIETGFFRSGLWRTYFELLKSYLNPEPSPFFCTLFKDFCMWFRKQALTLRGLQRPS</sequence>